<comment type="similarity">
    <text evidence="2 8">Belongs to the Casparian strip membrane proteins (CASP) family.</text>
</comment>
<comment type="caution">
    <text evidence="10">The sequence shown here is derived from an EMBL/GenBank/DDBJ whole genome shotgun (WGS) entry which is preliminary data.</text>
</comment>
<dbReference type="OrthoDB" id="1926504at2759"/>
<keyword evidence="4 8" id="KW-1003">Cell membrane</keyword>
<keyword evidence="11" id="KW-1185">Reference proteome</keyword>
<dbReference type="PANTHER" id="PTHR36488">
    <property type="entry name" value="CASP-LIKE PROTEIN 1U1"/>
    <property type="match status" value="1"/>
</dbReference>
<keyword evidence="6 8" id="KW-1133">Transmembrane helix</keyword>
<comment type="subcellular location">
    <subcellularLocation>
        <location evidence="1 8">Cell membrane</location>
        <topology evidence="1 8">Multi-pass membrane protein</topology>
    </subcellularLocation>
</comment>
<keyword evidence="5 8" id="KW-0812">Transmembrane</keyword>
<comment type="subunit">
    <text evidence="3 8">Homodimer and heterodimers.</text>
</comment>
<feature type="transmembrane region" description="Helical" evidence="8">
    <location>
        <begin position="83"/>
        <end position="99"/>
    </location>
</feature>
<evidence type="ECO:0000256" key="7">
    <source>
        <dbReference type="ARBA" id="ARBA00023136"/>
    </source>
</evidence>
<protein>
    <recommendedName>
        <fullName evidence="8">CASP-like protein</fullName>
    </recommendedName>
</protein>
<feature type="transmembrane region" description="Helical" evidence="8">
    <location>
        <begin position="150"/>
        <end position="176"/>
    </location>
</feature>
<evidence type="ECO:0000256" key="1">
    <source>
        <dbReference type="ARBA" id="ARBA00004651"/>
    </source>
</evidence>
<dbReference type="Proteomes" id="UP000326396">
    <property type="component" value="Linkage Group LG4"/>
</dbReference>
<dbReference type="PANTHER" id="PTHR36488:SF8">
    <property type="entry name" value="CASP-LIKE PROTEIN 1U1"/>
    <property type="match status" value="1"/>
</dbReference>
<dbReference type="AlphaFoldDB" id="A0A5N6MW31"/>
<accession>A0A5N6MW31</accession>
<evidence type="ECO:0000313" key="11">
    <source>
        <dbReference type="Proteomes" id="UP000326396"/>
    </source>
</evidence>
<dbReference type="NCBIfam" id="TIGR01569">
    <property type="entry name" value="A_tha_TIGR01569"/>
    <property type="match status" value="1"/>
</dbReference>
<comment type="caution">
    <text evidence="8">Lacks conserved residue(s) required for the propagation of feature annotation.</text>
</comment>
<sequence length="180" mass="19617">MASIEIEAHSQATTETQVRWSSKLTRIVSGSGVQVAVKTQWMVDVTLRLFLYLFSFIAVVVMVTSKQSATIRVSPDTSIGVDAKFTHFASFTVLIIFITKKARTKFNKAAVASPAGYSSATGAGGGVAYEALKGNPHVRWMKICHTFDTFCHHVASSGAMSLLTSITLLLLIWFSICVRH</sequence>
<keyword evidence="7 8" id="KW-0472">Membrane</keyword>
<dbReference type="GO" id="GO:0005886">
    <property type="term" value="C:plasma membrane"/>
    <property type="evidence" value="ECO:0007669"/>
    <property type="project" value="UniProtKB-SubCell"/>
</dbReference>
<evidence type="ECO:0000256" key="5">
    <source>
        <dbReference type="ARBA" id="ARBA00022692"/>
    </source>
</evidence>
<evidence type="ECO:0000313" key="10">
    <source>
        <dbReference type="EMBL" id="KAD4178643.1"/>
    </source>
</evidence>
<evidence type="ECO:0000259" key="9">
    <source>
        <dbReference type="Pfam" id="PF04535"/>
    </source>
</evidence>
<feature type="domain" description="Casparian strip membrane protein" evidence="9">
    <location>
        <begin position="119"/>
        <end position="166"/>
    </location>
</feature>
<evidence type="ECO:0000256" key="6">
    <source>
        <dbReference type="ARBA" id="ARBA00022989"/>
    </source>
</evidence>
<gene>
    <name evidence="10" type="ORF">E3N88_27234</name>
</gene>
<evidence type="ECO:0000256" key="4">
    <source>
        <dbReference type="ARBA" id="ARBA00022475"/>
    </source>
</evidence>
<dbReference type="EMBL" id="SZYD01000014">
    <property type="protein sequence ID" value="KAD4178643.1"/>
    <property type="molecule type" value="Genomic_DNA"/>
</dbReference>
<feature type="domain" description="Casparian strip membrane protein" evidence="9">
    <location>
        <begin position="41"/>
        <end position="96"/>
    </location>
</feature>
<dbReference type="Pfam" id="PF04535">
    <property type="entry name" value="CASP_dom"/>
    <property type="match status" value="2"/>
</dbReference>
<dbReference type="InterPro" id="IPR006702">
    <property type="entry name" value="CASP_dom"/>
</dbReference>
<name>A0A5N6MW31_9ASTR</name>
<evidence type="ECO:0000256" key="8">
    <source>
        <dbReference type="RuleBase" id="RU361233"/>
    </source>
</evidence>
<evidence type="ECO:0000256" key="3">
    <source>
        <dbReference type="ARBA" id="ARBA00011489"/>
    </source>
</evidence>
<dbReference type="InterPro" id="IPR044173">
    <property type="entry name" value="CASPL"/>
</dbReference>
<evidence type="ECO:0000256" key="2">
    <source>
        <dbReference type="ARBA" id="ARBA00007651"/>
    </source>
</evidence>
<proteinExistence type="inferred from homology"/>
<reference evidence="10 11" key="1">
    <citation type="submission" date="2019-05" db="EMBL/GenBank/DDBJ databases">
        <title>Mikania micrantha, genome provides insights into the molecular mechanism of rapid growth.</title>
        <authorList>
            <person name="Liu B."/>
        </authorList>
    </citation>
    <scope>NUCLEOTIDE SEQUENCE [LARGE SCALE GENOMIC DNA]</scope>
    <source>
        <strain evidence="10">NLD-2019</strain>
        <tissue evidence="10">Leaf</tissue>
    </source>
</reference>
<organism evidence="10 11">
    <name type="scientific">Mikania micrantha</name>
    <name type="common">bitter vine</name>
    <dbReference type="NCBI Taxonomy" id="192012"/>
    <lineage>
        <taxon>Eukaryota</taxon>
        <taxon>Viridiplantae</taxon>
        <taxon>Streptophyta</taxon>
        <taxon>Embryophyta</taxon>
        <taxon>Tracheophyta</taxon>
        <taxon>Spermatophyta</taxon>
        <taxon>Magnoliopsida</taxon>
        <taxon>eudicotyledons</taxon>
        <taxon>Gunneridae</taxon>
        <taxon>Pentapetalae</taxon>
        <taxon>asterids</taxon>
        <taxon>campanulids</taxon>
        <taxon>Asterales</taxon>
        <taxon>Asteraceae</taxon>
        <taxon>Asteroideae</taxon>
        <taxon>Heliantheae alliance</taxon>
        <taxon>Eupatorieae</taxon>
        <taxon>Mikania</taxon>
    </lineage>
</organism>
<dbReference type="InterPro" id="IPR006459">
    <property type="entry name" value="CASP/CASPL"/>
</dbReference>
<feature type="transmembrane region" description="Helical" evidence="8">
    <location>
        <begin position="45"/>
        <end position="63"/>
    </location>
</feature>